<evidence type="ECO:0000313" key="9">
    <source>
        <dbReference type="EMBL" id="KVI10848.1"/>
    </source>
</evidence>
<keyword evidence="5 7" id="KW-1133">Transmembrane helix</keyword>
<protein>
    <submittedName>
        <fullName evidence="9">Amino acid transporter, transmembrane</fullName>
    </submittedName>
</protein>
<evidence type="ECO:0000256" key="3">
    <source>
        <dbReference type="ARBA" id="ARBA00022692"/>
    </source>
</evidence>
<evidence type="ECO:0000256" key="2">
    <source>
        <dbReference type="ARBA" id="ARBA00022448"/>
    </source>
</evidence>
<organism evidence="9 10">
    <name type="scientific">Cynara cardunculus var. scolymus</name>
    <name type="common">Globe artichoke</name>
    <name type="synonym">Cynara scolymus</name>
    <dbReference type="NCBI Taxonomy" id="59895"/>
    <lineage>
        <taxon>Eukaryota</taxon>
        <taxon>Viridiplantae</taxon>
        <taxon>Streptophyta</taxon>
        <taxon>Embryophyta</taxon>
        <taxon>Tracheophyta</taxon>
        <taxon>Spermatophyta</taxon>
        <taxon>Magnoliopsida</taxon>
        <taxon>eudicotyledons</taxon>
        <taxon>Gunneridae</taxon>
        <taxon>Pentapetalae</taxon>
        <taxon>asterids</taxon>
        <taxon>campanulids</taxon>
        <taxon>Asterales</taxon>
        <taxon>Asteraceae</taxon>
        <taxon>Carduoideae</taxon>
        <taxon>Cardueae</taxon>
        <taxon>Carduinae</taxon>
        <taxon>Cynara</taxon>
    </lineage>
</organism>
<evidence type="ECO:0000313" key="10">
    <source>
        <dbReference type="Proteomes" id="UP000243975"/>
    </source>
</evidence>
<feature type="transmembrane region" description="Helical" evidence="7">
    <location>
        <begin position="470"/>
        <end position="494"/>
    </location>
</feature>
<feature type="domain" description="Amino acid transporter transmembrane" evidence="8">
    <location>
        <begin position="462"/>
        <end position="517"/>
    </location>
</feature>
<reference evidence="9 10" key="1">
    <citation type="journal article" date="2016" name="Sci. Rep.">
        <title>The genome sequence of the outbreeding globe artichoke constructed de novo incorporating a phase-aware low-pass sequencing strategy of F1 progeny.</title>
        <authorList>
            <person name="Scaglione D."/>
            <person name="Reyes-Chin-Wo S."/>
            <person name="Acquadro A."/>
            <person name="Froenicke L."/>
            <person name="Portis E."/>
            <person name="Beitel C."/>
            <person name="Tirone M."/>
            <person name="Mauro R."/>
            <person name="Lo Monaco A."/>
            <person name="Mauromicale G."/>
            <person name="Faccioli P."/>
            <person name="Cattivelli L."/>
            <person name="Rieseberg L."/>
            <person name="Michelmore R."/>
            <person name="Lanteri S."/>
        </authorList>
    </citation>
    <scope>NUCLEOTIDE SEQUENCE [LARGE SCALE GENOMIC DNA]</scope>
    <source>
        <strain evidence="9">2C</strain>
    </source>
</reference>
<feature type="transmembrane region" description="Helical" evidence="7">
    <location>
        <begin position="726"/>
        <end position="744"/>
    </location>
</feature>
<feature type="transmembrane region" description="Helical" evidence="7">
    <location>
        <begin position="351"/>
        <end position="371"/>
    </location>
</feature>
<keyword evidence="3 7" id="KW-0812">Transmembrane</keyword>
<dbReference type="STRING" id="59895.A0A118K6L1"/>
<feature type="transmembrane region" description="Helical" evidence="7">
    <location>
        <begin position="139"/>
        <end position="157"/>
    </location>
</feature>
<feature type="transmembrane region" description="Helical" evidence="7">
    <location>
        <begin position="55"/>
        <end position="77"/>
    </location>
</feature>
<keyword evidence="6 7" id="KW-0472">Membrane</keyword>
<evidence type="ECO:0000256" key="5">
    <source>
        <dbReference type="ARBA" id="ARBA00022989"/>
    </source>
</evidence>
<dbReference type="GO" id="GO:0006865">
    <property type="term" value="P:amino acid transport"/>
    <property type="evidence" value="ECO:0007669"/>
    <property type="project" value="UniProtKB-KW"/>
</dbReference>
<feature type="domain" description="Amino acid transporter transmembrane" evidence="8">
    <location>
        <begin position="647"/>
        <end position="690"/>
    </location>
</feature>
<evidence type="ECO:0000256" key="1">
    <source>
        <dbReference type="ARBA" id="ARBA00004370"/>
    </source>
</evidence>
<dbReference type="EMBL" id="LEKV01000988">
    <property type="protein sequence ID" value="KVI10848.1"/>
    <property type="molecule type" value="Genomic_DNA"/>
</dbReference>
<evidence type="ECO:0000256" key="6">
    <source>
        <dbReference type="ARBA" id="ARBA00023136"/>
    </source>
</evidence>
<comment type="subcellular location">
    <subcellularLocation>
        <location evidence="1">Membrane</location>
    </subcellularLocation>
</comment>
<feature type="transmembrane region" description="Helical" evidence="7">
    <location>
        <begin position="98"/>
        <end position="119"/>
    </location>
</feature>
<evidence type="ECO:0000259" key="8">
    <source>
        <dbReference type="Pfam" id="PF01490"/>
    </source>
</evidence>
<feature type="transmembrane region" description="Helical" evidence="7">
    <location>
        <begin position="164"/>
        <end position="184"/>
    </location>
</feature>
<feature type="transmembrane region" description="Helical" evidence="7">
    <location>
        <begin position="31"/>
        <end position="49"/>
    </location>
</feature>
<keyword evidence="4" id="KW-0029">Amino-acid transport</keyword>
<feature type="transmembrane region" description="Helical" evidence="7">
    <location>
        <begin position="408"/>
        <end position="428"/>
    </location>
</feature>
<feature type="transmembrane region" description="Helical" evidence="7">
    <location>
        <begin position="594"/>
        <end position="613"/>
    </location>
</feature>
<feature type="domain" description="Amino acid transporter transmembrane" evidence="8">
    <location>
        <begin position="697"/>
        <end position="786"/>
    </location>
</feature>
<feature type="transmembrane region" description="Helical" evidence="7">
    <location>
        <begin position="260"/>
        <end position="281"/>
    </location>
</feature>
<dbReference type="PANTHER" id="PTHR48017">
    <property type="entry name" value="OS05G0424000 PROTEIN-RELATED"/>
    <property type="match status" value="1"/>
</dbReference>
<gene>
    <name evidence="9" type="ORF">Ccrd_010739</name>
</gene>
<dbReference type="InterPro" id="IPR013057">
    <property type="entry name" value="AA_transpt_TM"/>
</dbReference>
<evidence type="ECO:0000256" key="4">
    <source>
        <dbReference type="ARBA" id="ARBA00022970"/>
    </source>
</evidence>
<feature type="transmembrane region" description="Helical" evidence="7">
    <location>
        <begin position="619"/>
        <end position="643"/>
    </location>
</feature>
<keyword evidence="10" id="KW-1185">Reference proteome</keyword>
<dbReference type="GO" id="GO:0016020">
    <property type="term" value="C:membrane"/>
    <property type="evidence" value="ECO:0007669"/>
    <property type="project" value="UniProtKB-SubCell"/>
</dbReference>
<dbReference type="AlphaFoldDB" id="A0A118K6L1"/>
<feature type="transmembrane region" description="Helical" evidence="7">
    <location>
        <begin position="301"/>
        <end position="321"/>
    </location>
</feature>
<evidence type="ECO:0000256" key="7">
    <source>
        <dbReference type="SAM" id="Phobius"/>
    </source>
</evidence>
<feature type="transmembrane region" description="Helical" evidence="7">
    <location>
        <begin position="765"/>
        <end position="786"/>
    </location>
</feature>
<feature type="transmembrane region" description="Helical" evidence="7">
    <location>
        <begin position="377"/>
        <end position="396"/>
    </location>
</feature>
<feature type="domain" description="Amino acid transporter transmembrane" evidence="8">
    <location>
        <begin position="24"/>
        <end position="434"/>
    </location>
</feature>
<proteinExistence type="predicted"/>
<feature type="domain" description="Amino acid transporter transmembrane" evidence="8">
    <location>
        <begin position="580"/>
        <end position="646"/>
    </location>
</feature>
<accession>A0A118K6L1</accession>
<sequence>MPTEPSLFVVAPDEKYDDDGQIKRTGTWQTASAHIITTVIGSGVLSLSWCFAQLGWIPGVVMLLLFSIVSMFTAILLSDCYRSPDRMFQYKLCGFAQYGVLIGITIGYTTTTAISMAAIQKSNCYHKHGHHADCRVRNNPFMVIFAIIQIILSQVPNFHKLSPLSIIAAIMSFMYSTIGIGLSISKIVGEGVGKTSLVRRPFGNGVNGSDSMWKIFSALGDIAFAFSFTFVLIEIQASVDMQILDTLKSSPPENETMKKATTVGISASTVFYMLCGALGYAAFGHDAPGNFLTGFGFFDPFWLVDLANICIVLAQPFFGFIDDRSRTRWPQSTLITKNYSLGGLEINLFRLIWRTSYVILVTIIAMIFPFFNDFVGLLGACTFWPLTVYFPIEMYISQAKIRKFSSTWFAMQLISVACLIVSLVAAAGSTRGLVTSVQIFEPFQSKGDSNEGYDDDGRVKRTGTLISASAHIITAVIGSGVLSLAWCFGQLGWIAGTASLMSSLGSLASCFQTVIVRLIRLPAPETTITCRLSKLTLLNMGFLLELPSDTPSPPPFPWRKNYNQHVSMIPSVTNKAIERSNCFHKSGHHKGCHTLNNSYLLIFAIIEIVLSQIPNFHKLSLISIVATIMSFTYATIGIALSIAKIAENKVMKRASTVGVSASTLFYMICGTLGYAAFGNDAPGNYLTGFEYSLGKYKINIYRLAWRSGYVVLATLVAMIFPFFNSFLGLIGAATFWPLTVYFPIEMYISKAKIEKYSFTWIWMKVLSLACLTVSLVAAAGSIRGLVVSVETFKLFHSKEQTVKDVDKLQSKAKAKVLANILKE</sequence>
<comment type="caution">
    <text evidence="9">The sequence shown here is derived from an EMBL/GenBank/DDBJ whole genome shotgun (WGS) entry which is preliminary data.</text>
</comment>
<keyword evidence="2" id="KW-0813">Transport</keyword>
<dbReference type="Proteomes" id="UP000243975">
    <property type="component" value="Unassembled WGS sequence"/>
</dbReference>
<dbReference type="Gramene" id="KVI10848">
    <property type="protein sequence ID" value="KVI10848"/>
    <property type="gene ID" value="Ccrd_010739"/>
</dbReference>
<dbReference type="Pfam" id="PF01490">
    <property type="entry name" value="Aa_trans"/>
    <property type="match status" value="5"/>
</dbReference>
<name>A0A118K6L1_CYNCS</name>